<dbReference type="Proteomes" id="UP000315349">
    <property type="component" value="Chromosome"/>
</dbReference>
<evidence type="ECO:0000313" key="1">
    <source>
        <dbReference type="EMBL" id="QDV31888.1"/>
    </source>
</evidence>
<proteinExistence type="predicted"/>
<gene>
    <name evidence="1" type="ORF">Spb1_38340</name>
</gene>
<dbReference type="AlphaFoldDB" id="A0A518GTH4"/>
<name>A0A518GTH4_9PLAN</name>
<dbReference type="KEGG" id="peh:Spb1_38340"/>
<organism evidence="1 2">
    <name type="scientific">Planctopirus ephydatiae</name>
    <dbReference type="NCBI Taxonomy" id="2528019"/>
    <lineage>
        <taxon>Bacteria</taxon>
        <taxon>Pseudomonadati</taxon>
        <taxon>Planctomycetota</taxon>
        <taxon>Planctomycetia</taxon>
        <taxon>Planctomycetales</taxon>
        <taxon>Planctomycetaceae</taxon>
        <taxon>Planctopirus</taxon>
    </lineage>
</organism>
<keyword evidence="2" id="KW-1185">Reference proteome</keyword>
<dbReference type="EMBL" id="CP036299">
    <property type="protein sequence ID" value="QDV31888.1"/>
    <property type="molecule type" value="Genomic_DNA"/>
</dbReference>
<accession>A0A518GTH4</accession>
<sequence>MLRGTRLLVMDLLARMKIVESGVRVRDFGTEFASGGRQVCQTLI</sequence>
<reference evidence="1 2" key="1">
    <citation type="submission" date="2019-02" db="EMBL/GenBank/DDBJ databases">
        <title>Deep-cultivation of Planctomycetes and their phenomic and genomic characterization uncovers novel biology.</title>
        <authorList>
            <person name="Wiegand S."/>
            <person name="Jogler M."/>
            <person name="Boedeker C."/>
            <person name="Pinto D."/>
            <person name="Vollmers J."/>
            <person name="Rivas-Marin E."/>
            <person name="Kohn T."/>
            <person name="Peeters S.H."/>
            <person name="Heuer A."/>
            <person name="Rast P."/>
            <person name="Oberbeckmann S."/>
            <person name="Bunk B."/>
            <person name="Jeske O."/>
            <person name="Meyerdierks A."/>
            <person name="Storesund J.E."/>
            <person name="Kallscheuer N."/>
            <person name="Luecker S."/>
            <person name="Lage O.M."/>
            <person name="Pohl T."/>
            <person name="Merkel B.J."/>
            <person name="Hornburger P."/>
            <person name="Mueller R.-W."/>
            <person name="Bruemmer F."/>
            <person name="Labrenz M."/>
            <person name="Spormann A.M."/>
            <person name="Op den Camp H."/>
            <person name="Overmann J."/>
            <person name="Amann R."/>
            <person name="Jetten M.S.M."/>
            <person name="Mascher T."/>
            <person name="Medema M.H."/>
            <person name="Devos D.P."/>
            <person name="Kaster A.-K."/>
            <person name="Ovreas L."/>
            <person name="Rohde M."/>
            <person name="Galperin M.Y."/>
            <person name="Jogler C."/>
        </authorList>
    </citation>
    <scope>NUCLEOTIDE SEQUENCE [LARGE SCALE GENOMIC DNA]</scope>
    <source>
        <strain evidence="1 2">Spb1</strain>
    </source>
</reference>
<evidence type="ECO:0000313" key="2">
    <source>
        <dbReference type="Proteomes" id="UP000315349"/>
    </source>
</evidence>
<protein>
    <submittedName>
        <fullName evidence="1">Uncharacterized protein</fullName>
    </submittedName>
</protein>